<comment type="catalytic activity">
    <reaction evidence="8">
        <text>(E)-4-coumarate + ATP + CoA = (E)-4-coumaroyl-CoA + AMP + diphosphate</text>
        <dbReference type="Rhea" id="RHEA:19641"/>
        <dbReference type="ChEBI" id="CHEBI:12876"/>
        <dbReference type="ChEBI" id="CHEBI:30616"/>
        <dbReference type="ChEBI" id="CHEBI:33019"/>
        <dbReference type="ChEBI" id="CHEBI:57287"/>
        <dbReference type="ChEBI" id="CHEBI:85008"/>
        <dbReference type="ChEBI" id="CHEBI:456215"/>
        <dbReference type="EC" id="6.2.1.12"/>
    </reaction>
    <physiologicalReaction direction="left-to-right" evidence="8">
        <dbReference type="Rhea" id="RHEA:19642"/>
    </physiologicalReaction>
</comment>
<feature type="transmembrane region" description="Helical" evidence="9">
    <location>
        <begin position="150"/>
        <end position="173"/>
    </location>
</feature>
<dbReference type="FunFam" id="3.30.300.30:FF:000007">
    <property type="entry name" value="4-coumarate--CoA ligase 2"/>
    <property type="match status" value="1"/>
</dbReference>
<dbReference type="InterPro" id="IPR045851">
    <property type="entry name" value="AMP-bd_C_sf"/>
</dbReference>
<evidence type="ECO:0000313" key="12">
    <source>
        <dbReference type="EMBL" id="KAB2608041.1"/>
    </source>
</evidence>
<proteinExistence type="inferred from homology"/>
<dbReference type="Pfam" id="PF00501">
    <property type="entry name" value="AMP-binding"/>
    <property type="match status" value="1"/>
</dbReference>
<dbReference type="SUPFAM" id="SSF56801">
    <property type="entry name" value="Acetyl-CoA synthetase-like"/>
    <property type="match status" value="1"/>
</dbReference>
<evidence type="ECO:0000256" key="2">
    <source>
        <dbReference type="ARBA" id="ARBA00006432"/>
    </source>
</evidence>
<feature type="transmembrane region" description="Helical" evidence="9">
    <location>
        <begin position="302"/>
        <end position="325"/>
    </location>
</feature>
<dbReference type="GO" id="GO:0005777">
    <property type="term" value="C:peroxisome"/>
    <property type="evidence" value="ECO:0007669"/>
    <property type="project" value="TreeGrafter"/>
</dbReference>
<dbReference type="Gene3D" id="3.30.300.30">
    <property type="match status" value="1"/>
</dbReference>
<keyword evidence="7" id="KW-0067">ATP-binding</keyword>
<evidence type="ECO:0000256" key="6">
    <source>
        <dbReference type="ARBA" id="ARBA00022741"/>
    </source>
</evidence>
<feature type="domain" description="AMP-dependent synthetase/ligase" evidence="10">
    <location>
        <begin position="111"/>
        <end position="473"/>
    </location>
</feature>
<comment type="similarity">
    <text evidence="2">Belongs to the ATP-dependent AMP-binding enzyme family.</text>
</comment>
<comment type="subcellular location">
    <subcellularLocation>
        <location evidence="1">Cytoplasm</location>
    </subcellularLocation>
</comment>
<keyword evidence="9" id="KW-0472">Membrane</keyword>
<reference evidence="13" key="2">
    <citation type="submission" date="2019-10" db="EMBL/GenBank/DDBJ databases">
        <title>A de novo genome assembly of a pear dwarfing rootstock.</title>
        <authorList>
            <person name="Wang F."/>
            <person name="Wang J."/>
            <person name="Li S."/>
            <person name="Zhang Y."/>
            <person name="Fang M."/>
            <person name="Ma L."/>
            <person name="Zhao Y."/>
            <person name="Jiang S."/>
        </authorList>
    </citation>
    <scope>NUCLEOTIDE SEQUENCE [LARGE SCALE GENOMIC DNA]</scope>
</reference>
<evidence type="ECO:0000259" key="10">
    <source>
        <dbReference type="Pfam" id="PF00501"/>
    </source>
</evidence>
<keyword evidence="5 12" id="KW-0436">Ligase</keyword>
<evidence type="ECO:0000259" key="11">
    <source>
        <dbReference type="Pfam" id="PF13193"/>
    </source>
</evidence>
<dbReference type="AlphaFoldDB" id="A0A5N5G2M9"/>
<accession>A0A5N5G2M9</accession>
<dbReference type="InterPro" id="IPR025110">
    <property type="entry name" value="AMP-bd_C"/>
</dbReference>
<dbReference type="EMBL" id="SMOL01000553">
    <property type="protein sequence ID" value="KAB2608041.1"/>
    <property type="molecule type" value="Genomic_DNA"/>
</dbReference>
<keyword evidence="13" id="KW-1185">Reference proteome</keyword>
<dbReference type="PROSITE" id="PS00455">
    <property type="entry name" value="AMP_BINDING"/>
    <property type="match status" value="1"/>
</dbReference>
<protein>
    <recommendedName>
        <fullName evidence="3">4-coumarate--CoA ligase</fullName>
        <ecNumber evidence="3">6.2.1.12</ecNumber>
    </recommendedName>
</protein>
<dbReference type="Proteomes" id="UP000327157">
    <property type="component" value="Chromosome 14"/>
</dbReference>
<dbReference type="GO" id="GO:0006744">
    <property type="term" value="P:ubiquinone biosynthetic process"/>
    <property type="evidence" value="ECO:0007669"/>
    <property type="project" value="TreeGrafter"/>
</dbReference>
<feature type="transmembrane region" description="Helical" evidence="9">
    <location>
        <begin position="20"/>
        <end position="44"/>
    </location>
</feature>
<evidence type="ECO:0000256" key="5">
    <source>
        <dbReference type="ARBA" id="ARBA00022598"/>
    </source>
</evidence>
<dbReference type="EC" id="6.2.1.12" evidence="3"/>
<evidence type="ECO:0000313" key="13">
    <source>
        <dbReference type="Proteomes" id="UP000327157"/>
    </source>
</evidence>
<reference evidence="12 13" key="3">
    <citation type="submission" date="2019-11" db="EMBL/GenBank/DDBJ databases">
        <title>A de novo genome assembly of a pear dwarfing rootstock.</title>
        <authorList>
            <person name="Wang F."/>
            <person name="Wang J."/>
            <person name="Li S."/>
            <person name="Zhang Y."/>
            <person name="Fang M."/>
            <person name="Ma L."/>
            <person name="Zhao Y."/>
            <person name="Jiang S."/>
        </authorList>
    </citation>
    <scope>NUCLEOTIDE SEQUENCE [LARGE SCALE GENOMIC DNA]</scope>
    <source>
        <strain evidence="12">S2</strain>
        <tissue evidence="12">Leaf</tissue>
    </source>
</reference>
<keyword evidence="4" id="KW-0963">Cytoplasm</keyword>
<dbReference type="Pfam" id="PF13193">
    <property type="entry name" value="AMP-binding_C"/>
    <property type="match status" value="1"/>
</dbReference>
<dbReference type="InterPro" id="IPR020845">
    <property type="entry name" value="AMP-binding_CS"/>
</dbReference>
<evidence type="ECO:0000256" key="3">
    <source>
        <dbReference type="ARBA" id="ARBA00012959"/>
    </source>
</evidence>
<dbReference type="InterPro" id="IPR000873">
    <property type="entry name" value="AMP-dep_synth/lig_dom"/>
</dbReference>
<evidence type="ECO:0000256" key="4">
    <source>
        <dbReference type="ARBA" id="ARBA00022490"/>
    </source>
</evidence>
<dbReference type="InterPro" id="IPR042099">
    <property type="entry name" value="ANL_N_sf"/>
</dbReference>
<dbReference type="OrthoDB" id="10253869at2759"/>
<dbReference type="Gene3D" id="3.40.50.12780">
    <property type="entry name" value="N-terminal domain of ligase-like"/>
    <property type="match status" value="1"/>
</dbReference>
<evidence type="ECO:0000256" key="1">
    <source>
        <dbReference type="ARBA" id="ARBA00004496"/>
    </source>
</evidence>
<organism evidence="12 13">
    <name type="scientific">Pyrus ussuriensis x Pyrus communis</name>
    <dbReference type="NCBI Taxonomy" id="2448454"/>
    <lineage>
        <taxon>Eukaryota</taxon>
        <taxon>Viridiplantae</taxon>
        <taxon>Streptophyta</taxon>
        <taxon>Embryophyta</taxon>
        <taxon>Tracheophyta</taxon>
        <taxon>Spermatophyta</taxon>
        <taxon>Magnoliopsida</taxon>
        <taxon>eudicotyledons</taxon>
        <taxon>Gunneridae</taxon>
        <taxon>Pentapetalae</taxon>
        <taxon>rosids</taxon>
        <taxon>fabids</taxon>
        <taxon>Rosales</taxon>
        <taxon>Rosaceae</taxon>
        <taxon>Amygdaloideae</taxon>
        <taxon>Maleae</taxon>
        <taxon>Pyrus</taxon>
    </lineage>
</organism>
<dbReference type="PANTHER" id="PTHR24096:SF149">
    <property type="entry name" value="AMP-BINDING DOMAIN-CONTAINING PROTEIN-RELATED"/>
    <property type="match status" value="1"/>
</dbReference>
<dbReference type="PANTHER" id="PTHR24096">
    <property type="entry name" value="LONG-CHAIN-FATTY-ACID--COA LIGASE"/>
    <property type="match status" value="1"/>
</dbReference>
<dbReference type="CDD" id="cd05904">
    <property type="entry name" value="4CL"/>
    <property type="match status" value="1"/>
</dbReference>
<sequence length="613" mass="66711">MLNSHQFTRSLLHRHISLSLSLSVSLSFSLSVSLSFTLSLSLSLSTMAMTTLTKKFNSHISQKQSTQDHKYPWWFSPETGIYCSKHPEITLPTDPFLDVVTFIFSHQHTGVSPALIDSSSGSSLSYPQLYSCVKSFASGLRQMGISQGDVVLLLLPNSIYYPIVFLGVLYAGAIVTTMNPLSSVGEIKKQVGDSKARRAFTGLEYVGKLQALGVPAVLVPDNAALDSKEEAFSVFYKLVNGNVGLAPRPVIRQQDAAAIMYSSGTTGASKGVVITHRNFIAAVELFVRFEASQYEGSSLSNVYLNVLPLFHIYGLVLFGMGLLSLGSRIVVMKKFDVNEVVKAIEKYKVTHFPVVPPILTALTAKAKDGLVKQSLKSVKQVSSGAALLSAKSIEDFVRTLPHVDLIQGYGMTETTAVGTRGFNTESLKKPFSLGLLAPNMQAKVVDWKTGSPLPPTGSGELWLRGPGIVNGYLNNAEATMSTIDEEGWLHTGDIVYFDEDGYLNLQDRLKDVIKYKGFQIAPADLEAVLINHPEILDVAVAGVVDEESGEIPVAFVVRKHGSRVSGENVMDFVAAQVTPYKKVRKVVFTDSIPKSAAGKILRRELRKVLTSKL</sequence>
<name>A0A5N5G2M9_9ROSA</name>
<evidence type="ECO:0000256" key="9">
    <source>
        <dbReference type="SAM" id="Phobius"/>
    </source>
</evidence>
<dbReference type="GO" id="GO:0016207">
    <property type="term" value="F:4-coumarate-CoA ligase activity"/>
    <property type="evidence" value="ECO:0007669"/>
    <property type="project" value="UniProtKB-EC"/>
</dbReference>
<reference evidence="12 13" key="1">
    <citation type="submission" date="2019-09" db="EMBL/GenBank/DDBJ databases">
        <authorList>
            <person name="Ou C."/>
        </authorList>
    </citation>
    <scope>NUCLEOTIDE SEQUENCE [LARGE SCALE GENOMIC DNA]</scope>
    <source>
        <strain evidence="12">S2</strain>
        <tissue evidence="12">Leaf</tissue>
    </source>
</reference>
<comment type="caution">
    <text evidence="12">The sequence shown here is derived from an EMBL/GenBank/DDBJ whole genome shotgun (WGS) entry which is preliminary data.</text>
</comment>
<evidence type="ECO:0000256" key="7">
    <source>
        <dbReference type="ARBA" id="ARBA00022840"/>
    </source>
</evidence>
<evidence type="ECO:0000256" key="8">
    <source>
        <dbReference type="ARBA" id="ARBA00034252"/>
    </source>
</evidence>
<dbReference type="GO" id="GO:0005524">
    <property type="term" value="F:ATP binding"/>
    <property type="evidence" value="ECO:0007669"/>
    <property type="project" value="UniProtKB-KW"/>
</dbReference>
<gene>
    <name evidence="12" type="ORF">D8674_011209</name>
</gene>
<keyword evidence="9" id="KW-1133">Transmembrane helix</keyword>
<keyword evidence="6" id="KW-0547">Nucleotide-binding</keyword>
<feature type="domain" description="AMP-binding enzyme C-terminal" evidence="11">
    <location>
        <begin position="525"/>
        <end position="599"/>
    </location>
</feature>
<dbReference type="FunFam" id="3.40.50.12780:FF:000003">
    <property type="entry name" value="Long-chain-fatty-acid--CoA ligase FadD"/>
    <property type="match status" value="1"/>
</dbReference>
<keyword evidence="9" id="KW-0812">Transmembrane</keyword>